<dbReference type="STRING" id="291169.A9E74_02824"/>
<proteinExistence type="predicted"/>
<dbReference type="AlphaFoldDB" id="A0A1E3GN23"/>
<dbReference type="InterPro" id="IPR011049">
    <property type="entry name" value="Serralysin-like_metalloprot_C"/>
</dbReference>
<gene>
    <name evidence="2" type="primary">prtG</name>
    <name evidence="2" type="ORF">A9E74_02824</name>
</gene>
<dbReference type="GO" id="GO:0005509">
    <property type="term" value="F:calcium ion binding"/>
    <property type="evidence" value="ECO:0007669"/>
    <property type="project" value="InterPro"/>
</dbReference>
<dbReference type="Proteomes" id="UP000094379">
    <property type="component" value="Unassembled WGS sequence"/>
</dbReference>
<evidence type="ECO:0000313" key="3">
    <source>
        <dbReference type="Proteomes" id="UP000094379"/>
    </source>
</evidence>
<dbReference type="InterPro" id="IPR001343">
    <property type="entry name" value="Hemolysn_Ca-bd"/>
</dbReference>
<dbReference type="InterPro" id="IPR019960">
    <property type="entry name" value="T1SS_VCA0849"/>
</dbReference>
<organism evidence="2 3">
    <name type="scientific">Methylophaga muralis</name>
    <dbReference type="NCBI Taxonomy" id="291169"/>
    <lineage>
        <taxon>Bacteria</taxon>
        <taxon>Pseudomonadati</taxon>
        <taxon>Pseudomonadota</taxon>
        <taxon>Gammaproteobacteria</taxon>
        <taxon>Thiotrichales</taxon>
        <taxon>Piscirickettsiaceae</taxon>
        <taxon>Methylophaga</taxon>
    </lineage>
</organism>
<dbReference type="PATRIC" id="fig|291169.3.peg.2871"/>
<dbReference type="SUPFAM" id="SSF51120">
    <property type="entry name" value="beta-Roll"/>
    <property type="match status" value="1"/>
</dbReference>
<keyword evidence="1" id="KW-0106">Calcium</keyword>
<dbReference type="Pfam" id="PF00353">
    <property type="entry name" value="HemolysinCabind"/>
    <property type="match status" value="1"/>
</dbReference>
<comment type="caution">
    <text evidence="2">The sequence shown here is derived from an EMBL/GenBank/DDBJ whole genome shotgun (WGS) entry which is preliminary data.</text>
</comment>
<accession>A0A1E3GN23</accession>
<dbReference type="EMBL" id="MCRI01000098">
    <property type="protein sequence ID" value="ODN65375.1"/>
    <property type="molecule type" value="Genomic_DNA"/>
</dbReference>
<protein>
    <submittedName>
        <fullName evidence="2">Serralysin G</fullName>
        <ecNumber evidence="2">3.4.24.40</ecNumber>
    </submittedName>
</protein>
<dbReference type="PRINTS" id="PR00313">
    <property type="entry name" value="CABNDNGRPT"/>
</dbReference>
<dbReference type="GO" id="GO:0016787">
    <property type="term" value="F:hydrolase activity"/>
    <property type="evidence" value="ECO:0007669"/>
    <property type="project" value="UniProtKB-KW"/>
</dbReference>
<name>A0A1E3GN23_9GAMM</name>
<dbReference type="NCBIfam" id="TIGR03661">
    <property type="entry name" value="T1SS_VCA0849"/>
    <property type="match status" value="1"/>
</dbReference>
<dbReference type="EC" id="3.4.24.40" evidence="2"/>
<keyword evidence="2" id="KW-0378">Hydrolase</keyword>
<sequence>MPGTSFEYTVTDESNNDSASVEVVISSGNDTVVGNEQDNIISGGPGNDILTGGAGTDIFVWNAGDEGVAGAPAMDIVTDFNIAEGDVLDFSDILVGEESGNLTDFISITEDGSDIVIELKPDATDVTQIVTLQGKSLVDLGLGGFDTSTQQAEMINKLVQDGHVSVDS</sequence>
<dbReference type="Gene3D" id="2.150.10.10">
    <property type="entry name" value="Serralysin-like metalloprotease, C-terminal"/>
    <property type="match status" value="1"/>
</dbReference>
<evidence type="ECO:0000256" key="1">
    <source>
        <dbReference type="ARBA" id="ARBA00022837"/>
    </source>
</evidence>
<keyword evidence="3" id="KW-1185">Reference proteome</keyword>
<reference evidence="2 3" key="1">
    <citation type="submission" date="2016-07" db="EMBL/GenBank/DDBJ databases">
        <title>Draft Genome Sequence of Methylophaga muralis Bur 1.</title>
        <authorList>
            <person name="Vasilenko O.V."/>
            <person name="Doronina N.V."/>
            <person name="Shmareva M.N."/>
            <person name="Tarlachkov S.V."/>
            <person name="Mustakhimov I."/>
            <person name="Trotsenko Y.A."/>
        </authorList>
    </citation>
    <scope>NUCLEOTIDE SEQUENCE [LARGE SCALE GENOMIC DNA]</scope>
    <source>
        <strain evidence="2 3">Bur 1</strain>
    </source>
</reference>
<evidence type="ECO:0000313" key="2">
    <source>
        <dbReference type="EMBL" id="ODN65375.1"/>
    </source>
</evidence>